<evidence type="ECO:0000259" key="1">
    <source>
        <dbReference type="Pfam" id="PF12759"/>
    </source>
</evidence>
<dbReference type="AlphaFoldDB" id="A0A838ZTS5"/>
<evidence type="ECO:0000313" key="3">
    <source>
        <dbReference type="Proteomes" id="UP000552241"/>
    </source>
</evidence>
<comment type="caution">
    <text evidence="2">The sequence shown here is derived from an EMBL/GenBank/DDBJ whole genome shotgun (WGS) entry which is preliminary data.</text>
</comment>
<accession>A0A838ZTS5</accession>
<gene>
    <name evidence="2" type="ORF">HU137_11360</name>
</gene>
<dbReference type="Pfam" id="PF03400">
    <property type="entry name" value="DDE_Tnp_IS1"/>
    <property type="match status" value="1"/>
</dbReference>
<dbReference type="Pfam" id="PF12759">
    <property type="entry name" value="HTH_Tnp_IS1"/>
    <property type="match status" value="1"/>
</dbReference>
<dbReference type="InterPro" id="IPR005063">
    <property type="entry name" value="Transposase_27"/>
</dbReference>
<evidence type="ECO:0000313" key="2">
    <source>
        <dbReference type="EMBL" id="MBA5630371.1"/>
    </source>
</evidence>
<keyword evidence="3" id="KW-1185">Reference proteome</keyword>
<dbReference type="GO" id="GO:0006313">
    <property type="term" value="P:DNA transposition"/>
    <property type="evidence" value="ECO:0007669"/>
    <property type="project" value="InterPro"/>
</dbReference>
<dbReference type="PANTHER" id="PTHR33293">
    <property type="entry name" value="INSERTION ELEMENT IS1 1 PROTEIN INSB-RELATED"/>
    <property type="match status" value="1"/>
</dbReference>
<dbReference type="PANTHER" id="PTHR33293:SF2">
    <property type="entry name" value="TRANSPOSASE"/>
    <property type="match status" value="1"/>
</dbReference>
<name>A0A838ZTS5_9FLAO</name>
<dbReference type="GO" id="GO:0004803">
    <property type="term" value="F:transposase activity"/>
    <property type="evidence" value="ECO:0007669"/>
    <property type="project" value="InterPro"/>
</dbReference>
<proteinExistence type="predicted"/>
<dbReference type="EMBL" id="JACDZE010000004">
    <property type="protein sequence ID" value="MBA5630371.1"/>
    <property type="molecule type" value="Genomic_DNA"/>
</dbReference>
<dbReference type="InterPro" id="IPR051354">
    <property type="entry name" value="Transposase_27_IS1"/>
</dbReference>
<protein>
    <submittedName>
        <fullName evidence="2">IS1 family transposase</fullName>
    </submittedName>
</protein>
<dbReference type="Proteomes" id="UP000552241">
    <property type="component" value="Unassembled WGS sequence"/>
</dbReference>
<organism evidence="2 3">
    <name type="scientific">Moheibacter lacus</name>
    <dbReference type="NCBI Taxonomy" id="2745851"/>
    <lineage>
        <taxon>Bacteria</taxon>
        <taxon>Pseudomonadati</taxon>
        <taxon>Bacteroidota</taxon>
        <taxon>Flavobacteriia</taxon>
        <taxon>Flavobacteriales</taxon>
        <taxon>Weeksellaceae</taxon>
        <taxon>Moheibacter</taxon>
    </lineage>
</organism>
<dbReference type="GO" id="GO:0003677">
    <property type="term" value="F:DNA binding"/>
    <property type="evidence" value="ECO:0007669"/>
    <property type="project" value="InterPro"/>
</dbReference>
<sequence>MKCSYCQSGNCIKNGKTLNAKSRYKCNSCFKRFILNYTYNAYQSNLNQQIIILTKEGLGIRSTARVLDISATTLLKRIISIANKIPRPFISKGKVYEVDELRTYIKSKNRLVWIVYALERESWKIVSFNVGARTNKTLKAVLTTLQLSEAKSIYTDGLRNYKYLIQKKIHKVIRFGTNHIERFNLNLRIHLKRLNRRTICFSKSPVLLSAVLKIYFWSELII</sequence>
<dbReference type="NCBIfam" id="NF033558">
    <property type="entry name" value="transpos_IS1"/>
    <property type="match status" value="1"/>
</dbReference>
<reference evidence="2 3" key="1">
    <citation type="submission" date="2020-07" db="EMBL/GenBank/DDBJ databases">
        <title>Moheibacter lacus sp. nov., a member of the family Flavobacteriaceae isolated from freshwater lake sediment.</title>
        <authorList>
            <person name="Liu Y."/>
        </authorList>
    </citation>
    <scope>NUCLEOTIDE SEQUENCE [LARGE SCALE GENOMIC DNA]</scope>
    <source>
        <strain evidence="2 3">BDHS18</strain>
    </source>
</reference>
<dbReference type="InterPro" id="IPR024431">
    <property type="entry name" value="InsA_HTH_dom"/>
</dbReference>
<feature type="domain" description="Insertion element IS1 protein InsA helix-turn-helix" evidence="1">
    <location>
        <begin position="37"/>
        <end position="76"/>
    </location>
</feature>